<evidence type="ECO:0000313" key="1">
    <source>
        <dbReference type="EMBL" id="CCI11711.1"/>
    </source>
</evidence>
<keyword evidence="2" id="KW-1185">Reference proteome</keyword>
<accession>A0A024FXG0</accession>
<proteinExistence type="predicted"/>
<dbReference type="AlphaFoldDB" id="A0A024FXG0"/>
<dbReference type="OrthoDB" id="5312224at2759"/>
<organism evidence="1 2">
    <name type="scientific">Albugo candida</name>
    <dbReference type="NCBI Taxonomy" id="65357"/>
    <lineage>
        <taxon>Eukaryota</taxon>
        <taxon>Sar</taxon>
        <taxon>Stramenopiles</taxon>
        <taxon>Oomycota</taxon>
        <taxon>Peronosporomycetes</taxon>
        <taxon>Albuginales</taxon>
        <taxon>Albuginaceae</taxon>
        <taxon>Albugo</taxon>
    </lineage>
</organism>
<dbReference type="EMBL" id="CAIX01001666">
    <property type="protein sequence ID" value="CCI11711.1"/>
    <property type="molecule type" value="Genomic_DNA"/>
</dbReference>
<dbReference type="Proteomes" id="UP000053237">
    <property type="component" value="Unassembled WGS sequence"/>
</dbReference>
<comment type="caution">
    <text evidence="1">The sequence shown here is derived from an EMBL/GenBank/DDBJ whole genome shotgun (WGS) entry which is preliminary data.</text>
</comment>
<dbReference type="InParanoid" id="A0A024FXG0"/>
<reference evidence="1 2" key="1">
    <citation type="submission" date="2012-05" db="EMBL/GenBank/DDBJ databases">
        <title>Recombination and specialization in a pathogen metapopulation.</title>
        <authorList>
            <person name="Gardiner A."/>
            <person name="Kemen E."/>
            <person name="Schultz-Larsen T."/>
            <person name="MacLean D."/>
            <person name="Van Oosterhout C."/>
            <person name="Jones J.D.G."/>
        </authorList>
    </citation>
    <scope>NUCLEOTIDE SEQUENCE [LARGE SCALE GENOMIC DNA]</scope>
    <source>
        <strain evidence="1 2">Ac Nc2</strain>
    </source>
</reference>
<sequence>MRLRCGGDERNVIREVQSTHFGVCTGKQINLQRSGTSSTKVCLSTCKIPACLLNRWGYTVSNGLEYPLYQNVNYLEVFCLAESSITSTIRQENVSQQISYRLKWTIIENSNFSSVKTCNYNITKQCTCH</sequence>
<evidence type="ECO:0000313" key="2">
    <source>
        <dbReference type="Proteomes" id="UP000053237"/>
    </source>
</evidence>
<name>A0A024FXG0_9STRA</name>
<gene>
    <name evidence="1" type="ORF">BN9_133470</name>
</gene>
<protein>
    <submittedName>
        <fullName evidence="1">Uncharacterized protein</fullName>
    </submittedName>
</protein>